<dbReference type="InterPro" id="IPR003004">
    <property type="entry name" value="GspF/PilC"/>
</dbReference>
<dbReference type="PRINTS" id="PR00812">
    <property type="entry name" value="BCTERIALGSPF"/>
</dbReference>
<dbReference type="FunFam" id="1.20.81.30:FF:000001">
    <property type="entry name" value="Type II secretion system protein F"/>
    <property type="match status" value="2"/>
</dbReference>
<sequence length="402" mass="44439">MLFKYKSVDDKGVNKEGEIDAPNRDVAISALQRRGLVIITIEEEGEKKSFLKISFFERVKPKDVVILSRQIATLFEAQVSALKAFTMLSVNTENKLLGSKLVKVCEDLQSGISISGSLARHPDVFSDFYINMVKVGEETGKLNQVFAHLADYLDRQYSITSKTRNALIYPAFVVITFFVVMTLMFAVVIPKLSSILLDSGQAIPVFTRIVIWISDLFVHYGFFVLIFLVLLGVWLWRLSVTEKGKIYLDTLKLSVPAIGNLYKKLYLSRITDNLNTMLSSGVPIVRSIDISAETVGSRVYKGILTEVADGVKSGLSLSAAFEKHSEHIPAITIQMIQVGEETGSLGNILKTLTDFYRREVDDAVDTLVGLIEPVMIVVLGLGVGILLVSVLMPIYNMAGSIS</sequence>
<evidence type="ECO:0000256" key="3">
    <source>
        <dbReference type="ARBA" id="ARBA00022475"/>
    </source>
</evidence>
<evidence type="ECO:0000259" key="9">
    <source>
        <dbReference type="Pfam" id="PF00482"/>
    </source>
</evidence>
<keyword evidence="3" id="KW-1003">Cell membrane</keyword>
<keyword evidence="7 8" id="KW-0472">Membrane</keyword>
<evidence type="ECO:0000256" key="8">
    <source>
        <dbReference type="SAM" id="Phobius"/>
    </source>
</evidence>
<dbReference type="PANTHER" id="PTHR30012:SF0">
    <property type="entry name" value="TYPE II SECRETION SYSTEM PROTEIN F-RELATED"/>
    <property type="match status" value="1"/>
</dbReference>
<feature type="transmembrane region" description="Helical" evidence="8">
    <location>
        <begin position="166"/>
        <end position="189"/>
    </location>
</feature>
<name>A0A0G0T119_9BACT</name>
<accession>A0A0G0T119</accession>
<evidence type="ECO:0000256" key="1">
    <source>
        <dbReference type="ARBA" id="ARBA00004429"/>
    </source>
</evidence>
<reference evidence="10 11" key="1">
    <citation type="journal article" date="2015" name="Nature">
        <title>rRNA introns, odd ribosomes, and small enigmatic genomes across a large radiation of phyla.</title>
        <authorList>
            <person name="Brown C.T."/>
            <person name="Hug L.A."/>
            <person name="Thomas B.C."/>
            <person name="Sharon I."/>
            <person name="Castelle C.J."/>
            <person name="Singh A."/>
            <person name="Wilkins M.J."/>
            <person name="Williams K.H."/>
            <person name="Banfield J.F."/>
        </authorList>
    </citation>
    <scope>NUCLEOTIDE SEQUENCE [LARGE SCALE GENOMIC DNA]</scope>
</reference>
<dbReference type="GO" id="GO:0005886">
    <property type="term" value="C:plasma membrane"/>
    <property type="evidence" value="ECO:0007669"/>
    <property type="project" value="UniProtKB-SubCell"/>
</dbReference>
<comment type="subcellular location">
    <subcellularLocation>
        <location evidence="1">Cell inner membrane</location>
        <topology evidence="1">Multi-pass membrane protein</topology>
    </subcellularLocation>
</comment>
<proteinExistence type="inferred from homology"/>
<feature type="domain" description="Type II secretion system protein GspF" evidence="9">
    <location>
        <begin position="68"/>
        <end position="190"/>
    </location>
</feature>
<keyword evidence="4" id="KW-0997">Cell inner membrane</keyword>
<dbReference type="Pfam" id="PF00482">
    <property type="entry name" value="T2SSF"/>
    <property type="match status" value="2"/>
</dbReference>
<evidence type="ECO:0000313" key="10">
    <source>
        <dbReference type="EMBL" id="KKR70699.1"/>
    </source>
</evidence>
<protein>
    <submittedName>
        <fullName evidence="10">Type II secretion system F domain protein</fullName>
    </submittedName>
</protein>
<evidence type="ECO:0000313" key="11">
    <source>
        <dbReference type="Proteomes" id="UP000034452"/>
    </source>
</evidence>
<dbReference type="Proteomes" id="UP000034452">
    <property type="component" value="Unassembled WGS sequence"/>
</dbReference>
<dbReference type="Gene3D" id="1.20.81.30">
    <property type="entry name" value="Type II secretion system (T2SS), domain F"/>
    <property type="match status" value="2"/>
</dbReference>
<dbReference type="GO" id="GO:0015628">
    <property type="term" value="P:protein secretion by the type II secretion system"/>
    <property type="evidence" value="ECO:0007669"/>
    <property type="project" value="TreeGrafter"/>
</dbReference>
<keyword evidence="6 8" id="KW-1133">Transmembrane helix</keyword>
<gene>
    <name evidence="10" type="ORF">UU13_C0002G0044</name>
</gene>
<feature type="domain" description="Type II secretion system protein GspF" evidence="9">
    <location>
        <begin position="271"/>
        <end position="393"/>
    </location>
</feature>
<evidence type="ECO:0000256" key="6">
    <source>
        <dbReference type="ARBA" id="ARBA00022989"/>
    </source>
</evidence>
<evidence type="ECO:0000256" key="2">
    <source>
        <dbReference type="ARBA" id="ARBA00005745"/>
    </source>
</evidence>
<dbReference type="InterPro" id="IPR042094">
    <property type="entry name" value="T2SS_GspF_sf"/>
</dbReference>
<dbReference type="InterPro" id="IPR018076">
    <property type="entry name" value="T2SS_GspF_dom"/>
</dbReference>
<comment type="caution">
    <text evidence="10">The sequence shown here is derived from an EMBL/GenBank/DDBJ whole genome shotgun (WGS) entry which is preliminary data.</text>
</comment>
<feature type="transmembrane region" description="Helical" evidence="8">
    <location>
        <begin position="374"/>
        <end position="395"/>
    </location>
</feature>
<dbReference type="AlphaFoldDB" id="A0A0G0T119"/>
<comment type="similarity">
    <text evidence="2">Belongs to the GSP F family.</text>
</comment>
<evidence type="ECO:0000256" key="5">
    <source>
        <dbReference type="ARBA" id="ARBA00022692"/>
    </source>
</evidence>
<dbReference type="EMBL" id="LBZL01000002">
    <property type="protein sequence ID" value="KKR70699.1"/>
    <property type="molecule type" value="Genomic_DNA"/>
</dbReference>
<feature type="transmembrane region" description="Helical" evidence="8">
    <location>
        <begin position="209"/>
        <end position="236"/>
    </location>
</feature>
<evidence type="ECO:0000256" key="4">
    <source>
        <dbReference type="ARBA" id="ARBA00022519"/>
    </source>
</evidence>
<dbReference type="PANTHER" id="PTHR30012">
    <property type="entry name" value="GENERAL SECRETION PATHWAY PROTEIN"/>
    <property type="match status" value="1"/>
</dbReference>
<keyword evidence="5 8" id="KW-0812">Transmembrane</keyword>
<organism evidence="10 11">
    <name type="scientific">Candidatus Nomurabacteria bacterium GW2011_GWB1_40_7</name>
    <dbReference type="NCBI Taxonomy" id="1618744"/>
    <lineage>
        <taxon>Bacteria</taxon>
        <taxon>Candidatus Nomuraibacteriota</taxon>
    </lineage>
</organism>
<evidence type="ECO:0000256" key="7">
    <source>
        <dbReference type="ARBA" id="ARBA00023136"/>
    </source>
</evidence>